<organism evidence="4 5">
    <name type="scientific">Paragonimus heterotremus</name>
    <dbReference type="NCBI Taxonomy" id="100268"/>
    <lineage>
        <taxon>Eukaryota</taxon>
        <taxon>Metazoa</taxon>
        <taxon>Spiralia</taxon>
        <taxon>Lophotrochozoa</taxon>
        <taxon>Platyhelminthes</taxon>
        <taxon>Trematoda</taxon>
        <taxon>Digenea</taxon>
        <taxon>Plagiorchiida</taxon>
        <taxon>Troglotremata</taxon>
        <taxon>Troglotrematidae</taxon>
        <taxon>Paragonimus</taxon>
    </lineage>
</organism>
<keyword evidence="1" id="KW-0863">Zinc-finger</keyword>
<feature type="compositionally biased region" description="Low complexity" evidence="2">
    <location>
        <begin position="19"/>
        <end position="37"/>
    </location>
</feature>
<feature type="region of interest" description="Disordered" evidence="2">
    <location>
        <begin position="147"/>
        <end position="167"/>
    </location>
</feature>
<feature type="compositionally biased region" description="Basic and acidic residues" evidence="2">
    <location>
        <begin position="934"/>
        <end position="957"/>
    </location>
</feature>
<feature type="compositionally biased region" description="Low complexity" evidence="2">
    <location>
        <begin position="796"/>
        <end position="811"/>
    </location>
</feature>
<feature type="domain" description="C2H2-type" evidence="3">
    <location>
        <begin position="42"/>
        <end position="69"/>
    </location>
</feature>
<keyword evidence="1" id="KW-0479">Metal-binding</keyword>
<evidence type="ECO:0000313" key="5">
    <source>
        <dbReference type="Proteomes" id="UP000748531"/>
    </source>
</evidence>
<proteinExistence type="predicted"/>
<feature type="compositionally biased region" description="Polar residues" evidence="2">
    <location>
        <begin position="82"/>
        <end position="95"/>
    </location>
</feature>
<sequence length="957" mass="102851">MNGLSQLGNTTAIGNVKIPSSCSTSNPSPSSPSTPTGPKRDKKCTYCGIPFSNVDTLTAHMTHYCSRRPQQVPGVSTGPGPSHTTSKTSPVSDSPSKLDFNGTGLTTHRAIPAKRPTSRPTSGYTNSPAASMPALLPVYPFQLLSVPSSDRPSQSVSSTATSPDGTFVPLQLTDPTLATILLNTLGPVLNLDGTNNGLHSHLAAAILPYLVKLNAPSTVNRIQSGLLAESQLSEVAPIPESTLSPPNLTRLSRTIQSPHGISDYVPKNSVSSKDLASVCLSNDLNSTEQLPIHCAGCQQFFATHCLHSYHLRMSARLLQGPDDTNQLNGNDTHNLVQQSASFRQTDDPENYSLAHLSEAASSYGLVLAASLITEAGLQYVPVNPACGMLYRRQLLDSRNSSPGLPDGLTETGKARPSKEDCSFTSGRTGPIASTNALDLSCTPNPLIVGSRIRPDRIEIEPTEGSILGGNRRISEDYYDVIQNNSESPTAYSRFNGDITTMNIINSAPNSLHPSLVQLVAQLLAGLNEHHYGQAPNPIAPTTAIQSGSNMDPNASLSPTLLAQFVNQVYWHSATLNKQSAQSLPIAISTLPPTATTIVNELISSISTSFQNQKCSVRCSTQKHPSPGTTSQKDTPTVDRLSEMVPAINLLNSLYQTAGLLNDPDPNLLHRTTTSVHQAPLPPCPDYVTSPIQSPPQPTSVNRPYLCTFCRTRFQAFTTFQAHQQYYCQARRDVVRTSSNSAGLSSKTGSVSATSTGTTTSIGRSISPNGQIPNKRRRVLQPSPVIANDQPQLKQTNAQSNESSNASSASGSGDEGETGKLGMSPSKTEVASIANSQKEQRVVSAVNNDTENAPSITWEESFSVAELRCSVCGYVGQTHRGMKMHKKLHECDDDALRESKTSRKRRDKLMTLDENWDDDNAMHRRTTGSTPSDYLGDRSQKREDSIRSLEETIKSEDT</sequence>
<dbReference type="GO" id="GO:0061629">
    <property type="term" value="F:RNA polymerase II-specific DNA-binding transcription factor binding"/>
    <property type="evidence" value="ECO:0007669"/>
    <property type="project" value="InterPro"/>
</dbReference>
<feature type="compositionally biased region" description="Low complexity" evidence="2">
    <location>
        <begin position="744"/>
        <end position="766"/>
    </location>
</feature>
<comment type="caution">
    <text evidence="4">The sequence shown here is derived from an EMBL/GenBank/DDBJ whole genome shotgun (WGS) entry which is preliminary data.</text>
</comment>
<keyword evidence="1" id="KW-0862">Zinc</keyword>
<dbReference type="Proteomes" id="UP000748531">
    <property type="component" value="Unassembled WGS sequence"/>
</dbReference>
<dbReference type="PROSITE" id="PS50157">
    <property type="entry name" value="ZINC_FINGER_C2H2_2"/>
    <property type="match status" value="1"/>
</dbReference>
<accession>A0A8J4STU4</accession>
<dbReference type="GO" id="GO:0008270">
    <property type="term" value="F:zinc ion binding"/>
    <property type="evidence" value="ECO:0007669"/>
    <property type="project" value="UniProtKB-KW"/>
</dbReference>
<dbReference type="InterPro" id="IPR039746">
    <property type="entry name" value="FOG"/>
</dbReference>
<dbReference type="GO" id="GO:0000122">
    <property type="term" value="P:negative regulation of transcription by RNA polymerase II"/>
    <property type="evidence" value="ECO:0007669"/>
    <property type="project" value="TreeGrafter"/>
</dbReference>
<keyword evidence="5" id="KW-1185">Reference proteome</keyword>
<feature type="region of interest" description="Disordered" evidence="2">
    <location>
        <begin position="914"/>
        <end position="957"/>
    </location>
</feature>
<evidence type="ECO:0000259" key="3">
    <source>
        <dbReference type="PROSITE" id="PS50157"/>
    </source>
</evidence>
<dbReference type="OrthoDB" id="6260649at2759"/>
<dbReference type="GO" id="GO:0007507">
    <property type="term" value="P:heart development"/>
    <property type="evidence" value="ECO:0007669"/>
    <property type="project" value="TreeGrafter"/>
</dbReference>
<dbReference type="SMART" id="SM00355">
    <property type="entry name" value="ZnF_C2H2"/>
    <property type="match status" value="3"/>
</dbReference>
<feature type="region of interest" description="Disordered" evidence="2">
    <location>
        <begin position="738"/>
        <end position="847"/>
    </location>
</feature>
<feature type="region of interest" description="Disordered" evidence="2">
    <location>
        <begin position="69"/>
        <end position="127"/>
    </location>
</feature>
<feature type="compositionally biased region" description="Low complexity" evidence="2">
    <location>
        <begin position="147"/>
        <end position="158"/>
    </location>
</feature>
<dbReference type="SUPFAM" id="SSF57667">
    <property type="entry name" value="beta-beta-alpha zinc fingers"/>
    <property type="match status" value="2"/>
</dbReference>
<dbReference type="GO" id="GO:0030154">
    <property type="term" value="P:cell differentiation"/>
    <property type="evidence" value="ECO:0007669"/>
    <property type="project" value="TreeGrafter"/>
</dbReference>
<dbReference type="InterPro" id="IPR013087">
    <property type="entry name" value="Znf_C2H2_type"/>
</dbReference>
<evidence type="ECO:0000256" key="1">
    <source>
        <dbReference type="PROSITE-ProRule" id="PRU00042"/>
    </source>
</evidence>
<feature type="region of interest" description="Disordered" evidence="2">
    <location>
        <begin position="1"/>
        <end position="42"/>
    </location>
</feature>
<dbReference type="PANTHER" id="PTHR12958">
    <property type="entry name" value="FRIEND OF GATA2-RELATED"/>
    <property type="match status" value="1"/>
</dbReference>
<reference evidence="4" key="1">
    <citation type="submission" date="2019-05" db="EMBL/GenBank/DDBJ databases">
        <title>Annotation for the trematode Paragonimus heterotremus.</title>
        <authorList>
            <person name="Choi Y.-J."/>
        </authorList>
    </citation>
    <scope>NUCLEOTIDE SEQUENCE</scope>
    <source>
        <strain evidence="4">LC</strain>
    </source>
</reference>
<dbReference type="EMBL" id="LUCH01000451">
    <property type="protein sequence ID" value="KAF5405105.1"/>
    <property type="molecule type" value="Genomic_DNA"/>
</dbReference>
<feature type="compositionally biased region" description="Polar residues" evidence="2">
    <location>
        <begin position="118"/>
        <end position="127"/>
    </location>
</feature>
<protein>
    <recommendedName>
        <fullName evidence="3">C2H2-type domain-containing protein</fullName>
    </recommendedName>
</protein>
<dbReference type="GO" id="GO:0005634">
    <property type="term" value="C:nucleus"/>
    <property type="evidence" value="ECO:0007669"/>
    <property type="project" value="TreeGrafter"/>
</dbReference>
<dbReference type="PANTHER" id="PTHR12958:SF3">
    <property type="entry name" value="ZINC FINGER PROTEIN USH"/>
    <property type="match status" value="1"/>
</dbReference>
<feature type="compositionally biased region" description="Polar residues" evidence="2">
    <location>
        <begin position="824"/>
        <end position="836"/>
    </location>
</feature>
<dbReference type="GO" id="GO:0045944">
    <property type="term" value="P:positive regulation of transcription by RNA polymerase II"/>
    <property type="evidence" value="ECO:0007669"/>
    <property type="project" value="TreeGrafter"/>
</dbReference>
<gene>
    <name evidence="4" type="ORF">PHET_01370</name>
</gene>
<dbReference type="InterPro" id="IPR036236">
    <property type="entry name" value="Znf_C2H2_sf"/>
</dbReference>
<dbReference type="AlphaFoldDB" id="A0A8J4STU4"/>
<name>A0A8J4STU4_9TREM</name>
<feature type="compositionally biased region" description="Polar residues" evidence="2">
    <location>
        <begin position="1"/>
        <end position="13"/>
    </location>
</feature>
<feature type="region of interest" description="Disordered" evidence="2">
    <location>
        <begin position="399"/>
        <end position="426"/>
    </location>
</feature>
<evidence type="ECO:0000313" key="4">
    <source>
        <dbReference type="EMBL" id="KAF5405105.1"/>
    </source>
</evidence>
<feature type="compositionally biased region" description="Basic and acidic residues" evidence="2">
    <location>
        <begin position="412"/>
        <end position="421"/>
    </location>
</feature>
<evidence type="ECO:0000256" key="2">
    <source>
        <dbReference type="SAM" id="MobiDB-lite"/>
    </source>
</evidence>